<accession>A0A9W9BT07</accession>
<dbReference type="Proteomes" id="UP001140502">
    <property type="component" value="Unassembled WGS sequence"/>
</dbReference>
<keyword evidence="3" id="KW-1185">Reference proteome</keyword>
<protein>
    <submittedName>
        <fullName evidence="2">Uncharacterized protein</fullName>
    </submittedName>
</protein>
<dbReference type="EMBL" id="JAPEUR010000009">
    <property type="protein sequence ID" value="KAJ4328564.1"/>
    <property type="molecule type" value="Genomic_DNA"/>
</dbReference>
<evidence type="ECO:0000313" key="3">
    <source>
        <dbReference type="Proteomes" id="UP001140502"/>
    </source>
</evidence>
<evidence type="ECO:0000313" key="2">
    <source>
        <dbReference type="EMBL" id="KAJ4328564.1"/>
    </source>
</evidence>
<dbReference type="AlphaFoldDB" id="A0A9W9BT07"/>
<gene>
    <name evidence="2" type="ORF">N0V84_000923</name>
</gene>
<sequence length="349" mass="39716">MSVINTPRLDRLWQEAQIHAEWATTRLWEYIFNRIVFNDEEWVVSSQQPATRQEGELRRVDLVVEKMNNDATNIETILFIEAKRTNASPVDIDEAEHQAFTAACAYCIDAKVESTWAMTCIGSAARLWMFHRDAGEYLLPFVPEGQGLSARSEYLEIAVNGQAIAAGLEYIKRHSTPPDSLIAKAFPPPAHPMNPPTLGSTEAMDLDPYGQDYYESTSIPAGASGMDVGEARDPSAHDGTQPFGVDEEAEHGGFFQPQDEGFTIPMDQEETEELPHNDPSQQQDRSREIEVKVRKVRHVIGSNEFIFENRKRQEVRTTKDDWDSKKRQGRTVWVYKHGKRSVYWTKKLD</sequence>
<organism evidence="2 3">
    <name type="scientific">Fusarium piperis</name>
    <dbReference type="NCBI Taxonomy" id="1435070"/>
    <lineage>
        <taxon>Eukaryota</taxon>
        <taxon>Fungi</taxon>
        <taxon>Dikarya</taxon>
        <taxon>Ascomycota</taxon>
        <taxon>Pezizomycotina</taxon>
        <taxon>Sordariomycetes</taxon>
        <taxon>Hypocreomycetidae</taxon>
        <taxon>Hypocreales</taxon>
        <taxon>Nectriaceae</taxon>
        <taxon>Fusarium</taxon>
        <taxon>Fusarium solani species complex</taxon>
    </lineage>
</organism>
<reference evidence="2" key="1">
    <citation type="submission" date="2022-10" db="EMBL/GenBank/DDBJ databases">
        <title>Tapping the CABI collections for fungal endophytes: first genome assemblies for Collariella, Neodidymelliopsis, Ascochyta clinopodiicola, Didymella pomorum, Didymosphaeria variabile, Neocosmospora piperis and Neocucurbitaria cava.</title>
        <authorList>
            <person name="Hill R."/>
        </authorList>
    </citation>
    <scope>NUCLEOTIDE SEQUENCE</scope>
    <source>
        <strain evidence="2">IMI 366586</strain>
    </source>
</reference>
<comment type="caution">
    <text evidence="2">The sequence shown here is derived from an EMBL/GenBank/DDBJ whole genome shotgun (WGS) entry which is preliminary data.</text>
</comment>
<name>A0A9W9BT07_9HYPO</name>
<feature type="region of interest" description="Disordered" evidence="1">
    <location>
        <begin position="213"/>
        <end position="261"/>
    </location>
</feature>
<proteinExistence type="predicted"/>
<dbReference type="OrthoDB" id="5153095at2759"/>
<evidence type="ECO:0000256" key="1">
    <source>
        <dbReference type="SAM" id="MobiDB-lite"/>
    </source>
</evidence>